<reference evidence="2" key="2">
    <citation type="submission" date="2023-02" db="EMBL/GenBank/DDBJ databases">
        <authorList>
            <person name="Rayyan A."/>
            <person name="Meyer T."/>
            <person name="Kyndt J.A."/>
        </authorList>
    </citation>
    <scope>NUCLEOTIDE SEQUENCE</scope>
    <source>
        <strain evidence="2">DSM 9987</strain>
    </source>
</reference>
<accession>A0ABT5JHS5</accession>
<organism evidence="2 3">
    <name type="scientific">Rhodoplanes tepidamans</name>
    <name type="common">Rhodoplanes cryptolactis</name>
    <dbReference type="NCBI Taxonomy" id="200616"/>
    <lineage>
        <taxon>Bacteria</taxon>
        <taxon>Pseudomonadati</taxon>
        <taxon>Pseudomonadota</taxon>
        <taxon>Alphaproteobacteria</taxon>
        <taxon>Hyphomicrobiales</taxon>
        <taxon>Nitrobacteraceae</taxon>
        <taxon>Rhodoplanes</taxon>
    </lineage>
</organism>
<gene>
    <name evidence="2" type="ORF">PQJ73_25025</name>
</gene>
<keyword evidence="1" id="KW-0732">Signal</keyword>
<dbReference type="InterPro" id="IPR022224">
    <property type="entry name" value="DUF3750"/>
</dbReference>
<evidence type="ECO:0000256" key="1">
    <source>
        <dbReference type="SAM" id="SignalP"/>
    </source>
</evidence>
<dbReference type="EMBL" id="JAQQLI010000056">
    <property type="protein sequence ID" value="MDC7788958.1"/>
    <property type="molecule type" value="Genomic_DNA"/>
</dbReference>
<name>A0ABT5JHS5_RHOTP</name>
<evidence type="ECO:0000313" key="3">
    <source>
        <dbReference type="Proteomes" id="UP001165652"/>
    </source>
</evidence>
<proteinExistence type="predicted"/>
<dbReference type="Proteomes" id="UP001165652">
    <property type="component" value="Unassembled WGS sequence"/>
</dbReference>
<sequence>MILAVLAVFLLPLAVRAVLHAAGETPRSWRDADWSSIGSLPPAAAHPDARVLVLTGRTGGWKGVVAVHSWVVLKEKDARSWSRWDVVGWGNPVRMNGWAPDGRWYGNPPIVVADVSGEAAEALIPKIRAAIRGYQWANAGDYRVWPGPNSNTFVASVLRAVPELAALLPANAIGRDFRPGAYVGPSDSGTGVEASAWGVVGVKAGWVEGLELNLLGLVVGLDVRRPALKLPGYGRIGLDPLPSAAAAGR</sequence>
<reference evidence="2" key="1">
    <citation type="journal article" date="2023" name="Microbiol Resour">
        <title>Genome Sequences of Rhodoplanes serenus and Two Thermotolerant Strains, Rhodoplanes tepidamans and 'Rhodoplanes cryptolactis,' Further Refine the Genus.</title>
        <authorList>
            <person name="Rayyan A.A."/>
            <person name="Kyndt J.A."/>
        </authorList>
    </citation>
    <scope>NUCLEOTIDE SEQUENCE</scope>
    <source>
        <strain evidence="2">DSM 9987</strain>
    </source>
</reference>
<protein>
    <submittedName>
        <fullName evidence="2">DUF3750 domain-containing protein</fullName>
    </submittedName>
</protein>
<dbReference type="RefSeq" id="WP_272779789.1">
    <property type="nucleotide sequence ID" value="NZ_JAQQLI010000056.1"/>
</dbReference>
<comment type="caution">
    <text evidence="2">The sequence shown here is derived from an EMBL/GenBank/DDBJ whole genome shotgun (WGS) entry which is preliminary data.</text>
</comment>
<dbReference type="Pfam" id="PF12570">
    <property type="entry name" value="DUF3750"/>
    <property type="match status" value="1"/>
</dbReference>
<evidence type="ECO:0000313" key="2">
    <source>
        <dbReference type="EMBL" id="MDC7788958.1"/>
    </source>
</evidence>
<keyword evidence="3" id="KW-1185">Reference proteome</keyword>
<feature type="signal peptide" evidence="1">
    <location>
        <begin position="1"/>
        <end position="21"/>
    </location>
</feature>
<feature type="chain" id="PRO_5046390040" evidence="1">
    <location>
        <begin position="22"/>
        <end position="249"/>
    </location>
</feature>